<name>A0A9D3MX87_ANGAN</name>
<evidence type="ECO:0008006" key="4">
    <source>
        <dbReference type="Google" id="ProtNLM"/>
    </source>
</evidence>
<sequence length="179" mass="19827">MVSLFLLIIFIEYKTAEGLVNPDPIVFGDIGQNVTIHSRIKEISSFYTYISWYHLRPSGKVEHLAYFSSFTAKFGRYSGELPKGSDTAYLNFSNATIADSGRYFSVAGTALSLTPGSYSVLAITDPKSLPVMRVFLDRTGAVICELKGGGPDWNDPQWETYDAEDKLMLLPANNGTYIN</sequence>
<evidence type="ECO:0000313" key="3">
    <source>
        <dbReference type="Proteomes" id="UP001044222"/>
    </source>
</evidence>
<dbReference type="Gene3D" id="2.60.40.10">
    <property type="entry name" value="Immunoglobulins"/>
    <property type="match status" value="1"/>
</dbReference>
<dbReference type="InterPro" id="IPR013783">
    <property type="entry name" value="Ig-like_fold"/>
</dbReference>
<comment type="caution">
    <text evidence="2">The sequence shown here is derived from an EMBL/GenBank/DDBJ whole genome shotgun (WGS) entry which is preliminary data.</text>
</comment>
<organism evidence="2 3">
    <name type="scientific">Anguilla anguilla</name>
    <name type="common">European freshwater eel</name>
    <name type="synonym">Muraena anguilla</name>
    <dbReference type="NCBI Taxonomy" id="7936"/>
    <lineage>
        <taxon>Eukaryota</taxon>
        <taxon>Metazoa</taxon>
        <taxon>Chordata</taxon>
        <taxon>Craniata</taxon>
        <taxon>Vertebrata</taxon>
        <taxon>Euteleostomi</taxon>
        <taxon>Actinopterygii</taxon>
        <taxon>Neopterygii</taxon>
        <taxon>Teleostei</taxon>
        <taxon>Anguilliformes</taxon>
        <taxon>Anguillidae</taxon>
        <taxon>Anguilla</taxon>
    </lineage>
</organism>
<keyword evidence="1" id="KW-0732">Signal</keyword>
<dbReference type="AlphaFoldDB" id="A0A9D3MX87"/>
<feature type="non-terminal residue" evidence="2">
    <location>
        <position position="1"/>
    </location>
</feature>
<evidence type="ECO:0000256" key="1">
    <source>
        <dbReference type="SAM" id="SignalP"/>
    </source>
</evidence>
<gene>
    <name evidence="2" type="ORF">ANANG_G00007420</name>
</gene>
<reference evidence="2" key="1">
    <citation type="submission" date="2021-01" db="EMBL/GenBank/DDBJ databases">
        <title>A chromosome-scale assembly of European eel, Anguilla anguilla.</title>
        <authorList>
            <person name="Henkel C."/>
            <person name="Jong-Raadsen S.A."/>
            <person name="Dufour S."/>
            <person name="Weltzien F.-A."/>
            <person name="Palstra A.P."/>
            <person name="Pelster B."/>
            <person name="Spaink H.P."/>
            <person name="Van Den Thillart G.E."/>
            <person name="Jansen H."/>
            <person name="Zahm M."/>
            <person name="Klopp C."/>
            <person name="Cedric C."/>
            <person name="Louis A."/>
            <person name="Berthelot C."/>
            <person name="Parey E."/>
            <person name="Roest Crollius H."/>
            <person name="Montfort J."/>
            <person name="Robinson-Rechavi M."/>
            <person name="Bucao C."/>
            <person name="Bouchez O."/>
            <person name="Gislard M."/>
            <person name="Lluch J."/>
            <person name="Milhes M."/>
            <person name="Lampietro C."/>
            <person name="Lopez Roques C."/>
            <person name="Donnadieu C."/>
            <person name="Braasch I."/>
            <person name="Desvignes T."/>
            <person name="Postlethwait J."/>
            <person name="Bobe J."/>
            <person name="Guiguen Y."/>
            <person name="Dirks R."/>
        </authorList>
    </citation>
    <scope>NUCLEOTIDE SEQUENCE</scope>
    <source>
        <strain evidence="2">Tag_6206</strain>
        <tissue evidence="2">Liver</tissue>
    </source>
</reference>
<dbReference type="SUPFAM" id="SSF48726">
    <property type="entry name" value="Immunoglobulin"/>
    <property type="match status" value="1"/>
</dbReference>
<accession>A0A9D3MX87</accession>
<protein>
    <recommendedName>
        <fullName evidence="4">Immunoglobulin V-set domain-containing protein</fullName>
    </recommendedName>
</protein>
<evidence type="ECO:0000313" key="2">
    <source>
        <dbReference type="EMBL" id="KAG5856385.1"/>
    </source>
</evidence>
<dbReference type="Proteomes" id="UP001044222">
    <property type="component" value="Unassembled WGS sequence"/>
</dbReference>
<feature type="signal peptide" evidence="1">
    <location>
        <begin position="1"/>
        <end position="18"/>
    </location>
</feature>
<feature type="chain" id="PRO_5038669654" description="Immunoglobulin V-set domain-containing protein" evidence="1">
    <location>
        <begin position="19"/>
        <end position="179"/>
    </location>
</feature>
<dbReference type="EMBL" id="JAFIRN010000001">
    <property type="protein sequence ID" value="KAG5856385.1"/>
    <property type="molecule type" value="Genomic_DNA"/>
</dbReference>
<keyword evidence="3" id="KW-1185">Reference proteome</keyword>
<proteinExistence type="predicted"/>
<dbReference type="InterPro" id="IPR036179">
    <property type="entry name" value="Ig-like_dom_sf"/>
</dbReference>